<dbReference type="PANTHER" id="PTHR43681:SF1">
    <property type="entry name" value="SARCALUMENIN"/>
    <property type="match status" value="1"/>
</dbReference>
<dbReference type="Pfam" id="PF18150">
    <property type="entry name" value="DUF5600"/>
    <property type="match status" value="1"/>
</dbReference>
<evidence type="ECO:0000256" key="1">
    <source>
        <dbReference type="ARBA" id="ARBA00004481"/>
    </source>
</evidence>
<organism evidence="3 4">
    <name type="scientific">Strigomonas culicis</name>
    <dbReference type="NCBI Taxonomy" id="28005"/>
    <lineage>
        <taxon>Eukaryota</taxon>
        <taxon>Discoba</taxon>
        <taxon>Euglenozoa</taxon>
        <taxon>Kinetoplastea</taxon>
        <taxon>Metakinetoplastina</taxon>
        <taxon>Trypanosomatida</taxon>
        <taxon>Trypanosomatidae</taxon>
        <taxon>Strigomonadinae</taxon>
        <taxon>Strigomonas</taxon>
    </lineage>
</organism>
<protein>
    <submittedName>
        <fullName evidence="3">Sarcoplasmic reticulum glycoprotein</fullName>
    </submittedName>
</protein>
<dbReference type="SUPFAM" id="SSF52540">
    <property type="entry name" value="P-loop containing nucleoside triphosphate hydrolases"/>
    <property type="match status" value="1"/>
</dbReference>
<comment type="subcellular location">
    <subcellularLocation>
        <location evidence="1">Endosome membrane</location>
        <topology evidence="1">Peripheral membrane protein</topology>
    </subcellularLocation>
</comment>
<name>S9U0V7_9TRYP</name>
<comment type="caution">
    <text evidence="3">The sequence shown here is derived from an EMBL/GenBank/DDBJ whole genome shotgun (WGS) entry which is preliminary data.</text>
</comment>
<feature type="domain" description="Dynamin-type G" evidence="2">
    <location>
        <begin position="74"/>
        <end position="306"/>
    </location>
</feature>
<proteinExistence type="predicted"/>
<dbReference type="InterPro" id="IPR051943">
    <property type="entry name" value="TRAFAC_Dynamin-like_GTPase"/>
</dbReference>
<dbReference type="EMBL" id="ATMH01007196">
    <property type="protein sequence ID" value="EPY24407.1"/>
    <property type="molecule type" value="Genomic_DNA"/>
</dbReference>
<accession>S9U0V7</accession>
<dbReference type="GO" id="GO:0010008">
    <property type="term" value="C:endosome membrane"/>
    <property type="evidence" value="ECO:0007669"/>
    <property type="project" value="UniProtKB-SubCell"/>
</dbReference>
<evidence type="ECO:0000313" key="4">
    <source>
        <dbReference type="Proteomes" id="UP000015354"/>
    </source>
</evidence>
<gene>
    <name evidence="3" type="ORF">STCU_07196</name>
</gene>
<evidence type="ECO:0000259" key="2">
    <source>
        <dbReference type="PROSITE" id="PS51718"/>
    </source>
</evidence>
<dbReference type="PROSITE" id="PS51718">
    <property type="entry name" value="G_DYNAMIN_2"/>
    <property type="match status" value="1"/>
</dbReference>
<dbReference type="Pfam" id="PF00350">
    <property type="entry name" value="Dynamin_N"/>
    <property type="match status" value="1"/>
</dbReference>
<evidence type="ECO:0000313" key="3">
    <source>
        <dbReference type="EMBL" id="EPY24407.1"/>
    </source>
</evidence>
<sequence length="550" mass="62236">MSHFARVKKLVRPQVSGAALAVPPPEVHQENMWNQHVTVVMDQLSRLYEERLAPLEEAYHYRNVSPDTFGDEFKQRMPLVTFLGPFSSGKSSFINYLVQNEKVLPTGPHPVTDKFTIITYGERCQQVSGRVVLADPRLPFQDLEELGDGLVDHLCGVTAPHPVLKSVMLIDTPGVLEAAGDNRARPYNFNKVCKWFVDRSDMIFFIFDPTKLDLGHELKALFQTTLKGNESKIRIVLNKADTVLPQELLRVYGTLFWNLSNTIHTTEPPRIFVSSFWERPYQPDTDINLFDAEKEELLMELIDDVPLHALDNRVTKLVRRLNSVLGFALIASMYREAIDRFIGKEKARREFFVQYPAQVKAAAERFKVSEKIFPLYDKASEVLKKMDVKDIPDIAKLERCGWIDLIKKTLKEDIPALLQEPLQMYATSDPRVRRGAGTTNIGAVSHPLSSAGYRRNNGSVGNFSLAPTMSQGGPVSYSNNGNFGLEPSFSVAPRSPIMVSNARMSSSVQESGTTNNTMMASMSQQQQQQMDQQQMMMQQMMTMMQKMMEV</sequence>
<dbReference type="InterPro" id="IPR045063">
    <property type="entry name" value="Dynamin_N"/>
</dbReference>
<dbReference type="GO" id="GO:0005525">
    <property type="term" value="F:GTP binding"/>
    <property type="evidence" value="ECO:0007669"/>
    <property type="project" value="InterPro"/>
</dbReference>
<dbReference type="InterPro" id="IPR040990">
    <property type="entry name" value="DUF5600"/>
</dbReference>
<dbReference type="OrthoDB" id="422720at2759"/>
<reference evidence="3 4" key="1">
    <citation type="journal article" date="2013" name="PLoS ONE">
        <title>Predicting the Proteins of Angomonas deanei, Strigomonas culicis and Their Respective Endosymbionts Reveals New Aspects of the Trypanosomatidae Family.</title>
        <authorList>
            <person name="Motta M.C."/>
            <person name="Martins A.C."/>
            <person name="de Souza S.S."/>
            <person name="Catta-Preta C.M."/>
            <person name="Silva R."/>
            <person name="Klein C.C."/>
            <person name="de Almeida L.G."/>
            <person name="de Lima Cunha O."/>
            <person name="Ciapina L.P."/>
            <person name="Brocchi M."/>
            <person name="Colabardini A.C."/>
            <person name="de Araujo Lima B."/>
            <person name="Machado C.R."/>
            <person name="de Almeida Soares C.M."/>
            <person name="Probst C.M."/>
            <person name="de Menezes C.B."/>
            <person name="Thompson C.E."/>
            <person name="Bartholomeu D.C."/>
            <person name="Gradia D.F."/>
            <person name="Pavoni D.P."/>
            <person name="Grisard E.C."/>
            <person name="Fantinatti-Garboggini F."/>
            <person name="Marchini F.K."/>
            <person name="Rodrigues-Luiz G.F."/>
            <person name="Wagner G."/>
            <person name="Goldman G.H."/>
            <person name="Fietto J.L."/>
            <person name="Elias M.C."/>
            <person name="Goldman M.H."/>
            <person name="Sagot M.F."/>
            <person name="Pereira M."/>
            <person name="Stoco P.H."/>
            <person name="de Mendonca-Neto R.P."/>
            <person name="Teixeira S.M."/>
            <person name="Maciel T.E."/>
            <person name="de Oliveira Mendes T.A."/>
            <person name="Urmenyi T.P."/>
            <person name="de Souza W."/>
            <person name="Schenkman S."/>
            <person name="de Vasconcelos A.T."/>
        </authorList>
    </citation>
    <scope>NUCLEOTIDE SEQUENCE [LARGE SCALE GENOMIC DNA]</scope>
</reference>
<dbReference type="CDD" id="cd09913">
    <property type="entry name" value="EHD"/>
    <property type="match status" value="1"/>
</dbReference>
<keyword evidence="4" id="KW-1185">Reference proteome</keyword>
<dbReference type="Proteomes" id="UP000015354">
    <property type="component" value="Unassembled WGS sequence"/>
</dbReference>
<dbReference type="InterPro" id="IPR030381">
    <property type="entry name" value="G_DYNAMIN_dom"/>
</dbReference>
<dbReference type="Gene3D" id="1.10.268.20">
    <property type="match status" value="1"/>
</dbReference>
<dbReference type="PANTHER" id="PTHR43681">
    <property type="entry name" value="TRANSMEMBRANE GTPASE FZO"/>
    <property type="match status" value="1"/>
</dbReference>
<dbReference type="InterPro" id="IPR027417">
    <property type="entry name" value="P-loop_NTPase"/>
</dbReference>
<dbReference type="AlphaFoldDB" id="S9U0V7"/>
<dbReference type="Gene3D" id="3.40.50.300">
    <property type="entry name" value="P-loop containing nucleotide triphosphate hydrolases"/>
    <property type="match status" value="1"/>
</dbReference>